<keyword evidence="2" id="KW-1185">Reference proteome</keyword>
<reference evidence="1 2" key="1">
    <citation type="submission" date="2014-12" db="EMBL/GenBank/DDBJ databases">
        <title>Genome sequencing of Alteromonas marina AD001.</title>
        <authorList>
            <person name="Adrian T.G.S."/>
            <person name="Chan K.G."/>
        </authorList>
    </citation>
    <scope>NUCLEOTIDE SEQUENCE [LARGE SCALE GENOMIC DNA]</scope>
    <source>
        <strain evidence="1 2">AD001</strain>
    </source>
</reference>
<sequence>MSDIPFTREEKEVLVAKLQQYFDDELGIELGQFDGDFLLDFISKEMGASFYNKGVSDARTVVASRLQVIDEELYAIEKIL</sequence>
<evidence type="ECO:0008006" key="3">
    <source>
        <dbReference type="Google" id="ProtNLM"/>
    </source>
</evidence>
<dbReference type="OrthoDB" id="6629495at2"/>
<accession>A0A0B3XTE9</accession>
<organism evidence="1 2">
    <name type="scientific">Alteromonas marina</name>
    <dbReference type="NCBI Taxonomy" id="203795"/>
    <lineage>
        <taxon>Bacteria</taxon>
        <taxon>Pseudomonadati</taxon>
        <taxon>Pseudomonadota</taxon>
        <taxon>Gammaproteobacteria</taxon>
        <taxon>Alteromonadales</taxon>
        <taxon>Alteromonadaceae</taxon>
        <taxon>Alteromonas/Salinimonas group</taxon>
        <taxon>Alteromonas</taxon>
    </lineage>
</organism>
<dbReference type="EMBL" id="JWLW01000018">
    <property type="protein sequence ID" value="KHT52008.1"/>
    <property type="molecule type" value="Genomic_DNA"/>
</dbReference>
<comment type="caution">
    <text evidence="1">The sequence shown here is derived from an EMBL/GenBank/DDBJ whole genome shotgun (WGS) entry which is preliminary data.</text>
</comment>
<evidence type="ECO:0000313" key="2">
    <source>
        <dbReference type="Proteomes" id="UP000031197"/>
    </source>
</evidence>
<gene>
    <name evidence="1" type="ORF">RJ41_11605</name>
</gene>
<proteinExistence type="predicted"/>
<dbReference type="Proteomes" id="UP000031197">
    <property type="component" value="Unassembled WGS sequence"/>
</dbReference>
<name>A0A0B3XTE9_9ALTE</name>
<evidence type="ECO:0000313" key="1">
    <source>
        <dbReference type="EMBL" id="KHT52008.1"/>
    </source>
</evidence>
<dbReference type="InterPro" id="IPR018680">
    <property type="entry name" value="DUF2164"/>
</dbReference>
<dbReference type="AlphaFoldDB" id="A0A0B3XTE9"/>
<protein>
    <recommendedName>
        <fullName evidence="3">DUF2164 domain-containing protein</fullName>
    </recommendedName>
</protein>
<dbReference type="Pfam" id="PF09932">
    <property type="entry name" value="DUF2164"/>
    <property type="match status" value="1"/>
</dbReference>
<dbReference type="RefSeq" id="WP_039220826.1">
    <property type="nucleotide sequence ID" value="NZ_JWLW01000018.1"/>
</dbReference>